<accession>A0A1H9DBF6</accession>
<dbReference type="Proteomes" id="UP000199352">
    <property type="component" value="Unassembled WGS sequence"/>
</dbReference>
<keyword evidence="2" id="KW-1185">Reference proteome</keyword>
<dbReference type="STRING" id="402600.SAMN05216188_10290"/>
<evidence type="ECO:0000313" key="2">
    <source>
        <dbReference type="Proteomes" id="UP000199352"/>
    </source>
</evidence>
<name>A0A1H9DBF6_9PSEU</name>
<evidence type="ECO:0000313" key="1">
    <source>
        <dbReference type="EMBL" id="SEQ10810.1"/>
    </source>
</evidence>
<protein>
    <submittedName>
        <fullName evidence="1">Uncharacterized protein</fullName>
    </submittedName>
</protein>
<proteinExistence type="predicted"/>
<dbReference type="EMBL" id="FOFR01000002">
    <property type="protein sequence ID" value="SEQ10810.1"/>
    <property type="molecule type" value="Genomic_DNA"/>
</dbReference>
<dbReference type="AlphaFoldDB" id="A0A1H9DBF6"/>
<sequence length="151" mass="17460">MQWVRVEWAQRAKGGAGVPDPLPEGFVLPHLRPAVHEVVLREENGFRPVWSAERAEIDRMRLSLREDDGVTTVQLHDTMMASPRRRERASPVRLLPGQWVRWQLDHRWERPRDGGFNHLSTTLNLACAPVTDPELFLGAPTRHVDERVRPR</sequence>
<organism evidence="1 2">
    <name type="scientific">Lentzea xinjiangensis</name>
    <dbReference type="NCBI Taxonomy" id="402600"/>
    <lineage>
        <taxon>Bacteria</taxon>
        <taxon>Bacillati</taxon>
        <taxon>Actinomycetota</taxon>
        <taxon>Actinomycetes</taxon>
        <taxon>Pseudonocardiales</taxon>
        <taxon>Pseudonocardiaceae</taxon>
        <taxon>Lentzea</taxon>
    </lineage>
</organism>
<gene>
    <name evidence="1" type="ORF">SAMN05216188_10290</name>
</gene>
<reference evidence="2" key="1">
    <citation type="submission" date="2016-10" db="EMBL/GenBank/DDBJ databases">
        <authorList>
            <person name="Varghese N."/>
            <person name="Submissions S."/>
        </authorList>
    </citation>
    <scope>NUCLEOTIDE SEQUENCE [LARGE SCALE GENOMIC DNA]</scope>
    <source>
        <strain evidence="2">CGMCC 4.3525</strain>
    </source>
</reference>